<dbReference type="Proteomes" id="UP001165186">
    <property type="component" value="Unassembled WGS sequence"/>
</dbReference>
<comment type="caution">
    <text evidence="1">The sequence shown here is derived from an EMBL/GenBank/DDBJ whole genome shotgun (WGS) entry which is preliminary data.</text>
</comment>
<protein>
    <submittedName>
        <fullName evidence="1">Uncharacterized protein</fullName>
    </submittedName>
</protein>
<gene>
    <name evidence="1" type="primary">g7198</name>
    <name evidence="1" type="ORF">NpPPO83_00007198</name>
</gene>
<sequence length="196" mass="21563">MTILLFTDQFSEDRFSLLELQRSKHEFTIVPAFLNKVHAALREEIGLLPKAAQPQIPSFNSVVDLSERLRKQEVRSLEVESALVCINQLAAFISTVEGSPEGCSSTNGIVVGYGLGQLSAAAVACSDNVLELVTVATEAVRLAFRVGAVVRKCSAPLQSFRTSDLPWTAVIDEDLHQVTERLQTLQNELHDCIQRL</sequence>
<reference evidence="1" key="1">
    <citation type="submission" date="2024-09" db="EMBL/GenBank/DDBJ databases">
        <title>Draft Genome Sequences of Neofusicoccum parvum.</title>
        <authorList>
            <person name="Ashida A."/>
            <person name="Camagna M."/>
            <person name="Tanaka A."/>
            <person name="Takemoto D."/>
        </authorList>
    </citation>
    <scope>NUCLEOTIDE SEQUENCE</scope>
    <source>
        <strain evidence="1">PPO83</strain>
    </source>
</reference>
<organism evidence="1 2">
    <name type="scientific">Neofusicoccum parvum</name>
    <dbReference type="NCBI Taxonomy" id="310453"/>
    <lineage>
        <taxon>Eukaryota</taxon>
        <taxon>Fungi</taxon>
        <taxon>Dikarya</taxon>
        <taxon>Ascomycota</taxon>
        <taxon>Pezizomycotina</taxon>
        <taxon>Dothideomycetes</taxon>
        <taxon>Dothideomycetes incertae sedis</taxon>
        <taxon>Botryosphaeriales</taxon>
        <taxon>Botryosphaeriaceae</taxon>
        <taxon>Neofusicoccum</taxon>
    </lineage>
</organism>
<evidence type="ECO:0000313" key="1">
    <source>
        <dbReference type="EMBL" id="GME52337.1"/>
    </source>
</evidence>
<dbReference type="EMBL" id="BSXG01000186">
    <property type="protein sequence ID" value="GME52337.1"/>
    <property type="molecule type" value="Genomic_DNA"/>
</dbReference>
<evidence type="ECO:0000313" key="2">
    <source>
        <dbReference type="Proteomes" id="UP001165186"/>
    </source>
</evidence>
<name>A0ACB5SQ02_9PEZI</name>
<accession>A0ACB5SQ02</accession>
<keyword evidence="2" id="KW-1185">Reference proteome</keyword>
<proteinExistence type="predicted"/>